<accession>A0ABW1QWS0</accession>
<feature type="domain" description="Aminoglycoside phosphotransferase" evidence="1">
    <location>
        <begin position="32"/>
        <end position="249"/>
    </location>
</feature>
<name>A0ABW1QWS0_9ACTN</name>
<reference evidence="3" key="1">
    <citation type="journal article" date="2019" name="Int. J. Syst. Evol. Microbiol.">
        <title>The Global Catalogue of Microorganisms (GCM) 10K type strain sequencing project: providing services to taxonomists for standard genome sequencing and annotation.</title>
        <authorList>
            <consortium name="The Broad Institute Genomics Platform"/>
            <consortium name="The Broad Institute Genome Sequencing Center for Infectious Disease"/>
            <person name="Wu L."/>
            <person name="Ma J."/>
        </authorList>
    </citation>
    <scope>NUCLEOTIDE SEQUENCE [LARGE SCALE GENOMIC DNA]</scope>
    <source>
        <strain evidence="3">DFY28</strain>
    </source>
</reference>
<dbReference type="InterPro" id="IPR002575">
    <property type="entry name" value="Aminoglycoside_PTrfase"/>
</dbReference>
<keyword evidence="3" id="KW-1185">Reference proteome</keyword>
<dbReference type="Gene3D" id="3.90.1200.10">
    <property type="match status" value="1"/>
</dbReference>
<evidence type="ECO:0000313" key="2">
    <source>
        <dbReference type="EMBL" id="MFC6152851.1"/>
    </source>
</evidence>
<comment type="caution">
    <text evidence="2">The sequence shown here is derived from an EMBL/GenBank/DDBJ whole genome shotgun (WGS) entry which is preliminary data.</text>
</comment>
<dbReference type="Proteomes" id="UP001596098">
    <property type="component" value="Unassembled WGS sequence"/>
</dbReference>
<organism evidence="2 3">
    <name type="scientific">Nocardioides yefusunii</name>
    <dbReference type="NCBI Taxonomy" id="2500546"/>
    <lineage>
        <taxon>Bacteria</taxon>
        <taxon>Bacillati</taxon>
        <taxon>Actinomycetota</taxon>
        <taxon>Actinomycetes</taxon>
        <taxon>Propionibacteriales</taxon>
        <taxon>Nocardioidaceae</taxon>
        <taxon>Nocardioides</taxon>
    </lineage>
</organism>
<evidence type="ECO:0000313" key="3">
    <source>
        <dbReference type="Proteomes" id="UP001596098"/>
    </source>
</evidence>
<dbReference type="RefSeq" id="WP_239022188.1">
    <property type="nucleotide sequence ID" value="NZ_CP034929.1"/>
</dbReference>
<dbReference type="InterPro" id="IPR052898">
    <property type="entry name" value="ACAD10-like"/>
</dbReference>
<dbReference type="InterPro" id="IPR011009">
    <property type="entry name" value="Kinase-like_dom_sf"/>
</dbReference>
<dbReference type="Pfam" id="PF01636">
    <property type="entry name" value="APH"/>
    <property type="match status" value="1"/>
</dbReference>
<evidence type="ECO:0000259" key="1">
    <source>
        <dbReference type="Pfam" id="PF01636"/>
    </source>
</evidence>
<sequence>MPKTAPAPVDVIASAVAAATGDNRWNSLDMNLVTGGKSNLTYFLESAAGTLVLRRPPTGDLLPSAHDMLREARVQSALAASDVPVPRIVLVDSGDLLGVPCYVMERVAGHVVRDHLPVGWADDAESRRAVAFGFVDTLADLHAVDHEAVGLGDYGRPSGFATRQVRRWTGQWEASRSQDVPEIDLLAQRLAESVPVQQRSTLVHGDYRLDNVVLDASTPGTINAVLDWELSTLGDPMTDVALLDLFWNGPADRPLSLIPGVSHLPGFPSREEMLQRYSARSGAALDDLDWYRAFAHFKFAVITQGVSARSRAGDMAGQDFGDLDAEVLHLGRTGLALL</sequence>
<proteinExistence type="predicted"/>
<dbReference type="CDD" id="cd05154">
    <property type="entry name" value="ACAD10_11_N-like"/>
    <property type="match status" value="1"/>
</dbReference>
<dbReference type="EMBL" id="JBHSQI010000002">
    <property type="protein sequence ID" value="MFC6152851.1"/>
    <property type="molecule type" value="Genomic_DNA"/>
</dbReference>
<dbReference type="PANTHER" id="PTHR47829:SF1">
    <property type="entry name" value="HAD FAMILY PHOSPHATASE"/>
    <property type="match status" value="1"/>
</dbReference>
<dbReference type="Gene3D" id="3.30.200.20">
    <property type="entry name" value="Phosphorylase Kinase, domain 1"/>
    <property type="match status" value="1"/>
</dbReference>
<dbReference type="SUPFAM" id="SSF56112">
    <property type="entry name" value="Protein kinase-like (PK-like)"/>
    <property type="match status" value="1"/>
</dbReference>
<dbReference type="PANTHER" id="PTHR47829">
    <property type="entry name" value="HYDROLASE, PUTATIVE (AFU_ORTHOLOGUE AFUA_1G12880)-RELATED"/>
    <property type="match status" value="1"/>
</dbReference>
<gene>
    <name evidence="2" type="ORF">ACFPWU_04110</name>
</gene>
<dbReference type="InterPro" id="IPR041726">
    <property type="entry name" value="ACAD10_11_N"/>
</dbReference>
<protein>
    <submittedName>
        <fullName evidence="2">Phosphotransferase family protein</fullName>
    </submittedName>
</protein>